<organism evidence="4 5">
    <name type="scientific">Fibrobacter succinogenes (strain ATCC 19169 / S85)</name>
    <dbReference type="NCBI Taxonomy" id="59374"/>
    <lineage>
        <taxon>Bacteria</taxon>
        <taxon>Pseudomonadati</taxon>
        <taxon>Fibrobacterota</taxon>
        <taxon>Fibrobacteria</taxon>
        <taxon>Fibrobacterales</taxon>
        <taxon>Fibrobacteraceae</taxon>
        <taxon>Fibrobacter</taxon>
    </lineage>
</organism>
<name>D9S5U2_FIBSS</name>
<evidence type="ECO:0000259" key="3">
    <source>
        <dbReference type="SMART" id="SM00079"/>
    </source>
</evidence>
<dbReference type="SMART" id="SM00079">
    <property type="entry name" value="PBPe"/>
    <property type="match status" value="1"/>
</dbReference>
<dbReference type="HOGENOM" id="CLU_497610_0_0_0"/>
<dbReference type="STRING" id="59374.FSU_0342"/>
<dbReference type="PANTHER" id="PTHR35936">
    <property type="entry name" value="MEMBRANE-BOUND LYTIC MUREIN TRANSGLYCOSYLASE F"/>
    <property type="match status" value="1"/>
</dbReference>
<dbReference type="PANTHER" id="PTHR35936:SF19">
    <property type="entry name" value="AMINO-ACID-BINDING PROTEIN YXEM-RELATED"/>
    <property type="match status" value="1"/>
</dbReference>
<dbReference type="SMART" id="SM00062">
    <property type="entry name" value="PBPb"/>
    <property type="match status" value="1"/>
</dbReference>
<evidence type="ECO:0000256" key="1">
    <source>
        <dbReference type="ARBA" id="ARBA00022729"/>
    </source>
</evidence>
<dbReference type="GO" id="GO:0016020">
    <property type="term" value="C:membrane"/>
    <property type="evidence" value="ECO:0007669"/>
    <property type="project" value="InterPro"/>
</dbReference>
<dbReference type="GO" id="GO:0015276">
    <property type="term" value="F:ligand-gated monoatomic ion channel activity"/>
    <property type="evidence" value="ECO:0007669"/>
    <property type="project" value="InterPro"/>
</dbReference>
<proteinExistence type="predicted"/>
<dbReference type="AlphaFoldDB" id="D9S5U2"/>
<keyword evidence="1" id="KW-0732">Signal</keyword>
<dbReference type="SUPFAM" id="SSF53850">
    <property type="entry name" value="Periplasmic binding protein-like II"/>
    <property type="match status" value="3"/>
</dbReference>
<dbReference type="KEGG" id="fsc:FSU_0342"/>
<feature type="domain" description="Ionotropic glutamate receptor C-terminal" evidence="3">
    <location>
        <begin position="176"/>
        <end position="412"/>
    </location>
</feature>
<dbReference type="EMBL" id="CP002158">
    <property type="protein sequence ID" value="ADL26107.1"/>
    <property type="molecule type" value="Genomic_DNA"/>
</dbReference>
<dbReference type="InterPro" id="IPR001638">
    <property type="entry name" value="Solute-binding_3/MltF_N"/>
</dbReference>
<dbReference type="InterPro" id="IPR001320">
    <property type="entry name" value="Iontro_rcpt_C"/>
</dbReference>
<evidence type="ECO:0000259" key="2">
    <source>
        <dbReference type="SMART" id="SM00062"/>
    </source>
</evidence>
<evidence type="ECO:0000313" key="5">
    <source>
        <dbReference type="Proteomes" id="UP000000517"/>
    </source>
</evidence>
<gene>
    <name evidence="4" type="ordered locus">FSU_0342</name>
</gene>
<dbReference type="Pfam" id="PF00497">
    <property type="entry name" value="SBP_bac_3"/>
    <property type="match status" value="2"/>
</dbReference>
<accession>D9S5U2</accession>
<dbReference type="Gene3D" id="3.40.190.10">
    <property type="entry name" value="Periplasmic binding protein-like II"/>
    <property type="match status" value="4"/>
</dbReference>
<evidence type="ECO:0000313" key="4">
    <source>
        <dbReference type="EMBL" id="ADL26107.1"/>
    </source>
</evidence>
<protein>
    <submittedName>
        <fullName evidence="4">Extracellular solute-binding protein, family 3</fullName>
    </submittedName>
</protein>
<feature type="domain" description="Solute-binding protein family 3/N-terminal" evidence="2">
    <location>
        <begin position="176"/>
        <end position="413"/>
    </location>
</feature>
<dbReference type="CDD" id="cd13530">
    <property type="entry name" value="PBP2_peptides_like"/>
    <property type="match status" value="1"/>
</dbReference>
<reference evidence="5" key="1">
    <citation type="submission" date="2010-08" db="EMBL/GenBank/DDBJ databases">
        <title>Complete sequence of Fibrobacter succinogenes subsp. succinogenes S85.</title>
        <authorList>
            <person name="Durkin A.S."/>
            <person name="Nelson K.E."/>
            <person name="Morrison M."/>
            <person name="Forsberg C.W."/>
            <person name="Wilson D.B."/>
            <person name="Russell J.B."/>
            <person name="Cann I.K.O."/>
            <person name="Mackie R.I."/>
            <person name="White B.A."/>
        </authorList>
    </citation>
    <scope>NUCLEOTIDE SEQUENCE [LARGE SCALE GENOMIC DNA]</scope>
    <source>
        <strain evidence="5">ATCC 19169 / S85</strain>
    </source>
</reference>
<dbReference type="Proteomes" id="UP000000517">
    <property type="component" value="Chromosome"/>
</dbReference>
<dbReference type="eggNOG" id="COG0834">
    <property type="taxonomic scope" value="Bacteria"/>
</dbReference>
<sequence>MAYMRKRVALLFVVFGVFLAICTGCNGFSEEPPAQASKANSPKYKIGVEEKSSISEGVASQLPKAQIKHYPDLITAYFALQVGDIDILAYDENVLTHTFNDSMSGLTYIENDIDVPNEFVIGMNKHSSIPDIKGIINRLIDSLNAAGTLTELNEHWNKNLKTNPLISTKESGSEQILRIATSADVPPFSFMSGNQIVGLDVDIAKLLEEKLNIKTSIIKMDRNKLVTALKNNDADLIISAFTICECLRHEIDYSKPYYIGKTAFVIRNDFGKEATLSKVPKMTYLEPKKPDEIYKLADLSGKFVGVQTGTTLDEQVQQLIKLPRIQYYANIPEMTKALEERELDGIAVDYSVAETILKHHSDFSILKERLNKDVFGIAMSKNSPLKSSIDSCIKVLQKKGEIQKIKDKWSKNMSAVRVIKQDWVGTDTLVVGTEALYAPYEFYQWGELSGIDIDIMYTIGKMLNKNIKFADMNFDVLIPSLVNEKTDLCIAAMSITEERSSLIDFSIPYDKNESVIVVHTPQHAIEVIGDSTGALSHIFQKIQDLFD</sequence>